<feature type="non-terminal residue" evidence="2">
    <location>
        <position position="218"/>
    </location>
</feature>
<comment type="caution">
    <text evidence="2">The sequence shown here is derived from an EMBL/GenBank/DDBJ whole genome shotgun (WGS) entry which is preliminary data.</text>
</comment>
<feature type="compositionally biased region" description="Basic and acidic residues" evidence="1">
    <location>
        <begin position="196"/>
        <end position="211"/>
    </location>
</feature>
<feature type="non-terminal residue" evidence="2">
    <location>
        <position position="1"/>
    </location>
</feature>
<name>A0A9N9KEL3_9GLOM</name>
<evidence type="ECO:0000313" key="3">
    <source>
        <dbReference type="Proteomes" id="UP000789759"/>
    </source>
</evidence>
<accession>A0A9N9KEL3</accession>
<feature type="compositionally biased region" description="Polar residues" evidence="1">
    <location>
        <begin position="144"/>
        <end position="174"/>
    </location>
</feature>
<feature type="region of interest" description="Disordered" evidence="1">
    <location>
        <begin position="49"/>
        <end position="80"/>
    </location>
</feature>
<feature type="region of interest" description="Disordered" evidence="1">
    <location>
        <begin position="143"/>
        <end position="218"/>
    </location>
</feature>
<dbReference type="Proteomes" id="UP000789759">
    <property type="component" value="Unassembled WGS sequence"/>
</dbReference>
<evidence type="ECO:0000313" key="2">
    <source>
        <dbReference type="EMBL" id="CAG8822441.1"/>
    </source>
</evidence>
<proteinExistence type="predicted"/>
<dbReference type="AlphaFoldDB" id="A0A9N9KEL3"/>
<organism evidence="2 3">
    <name type="scientific">Cetraspora pellucida</name>
    <dbReference type="NCBI Taxonomy" id="1433469"/>
    <lineage>
        <taxon>Eukaryota</taxon>
        <taxon>Fungi</taxon>
        <taxon>Fungi incertae sedis</taxon>
        <taxon>Mucoromycota</taxon>
        <taxon>Glomeromycotina</taxon>
        <taxon>Glomeromycetes</taxon>
        <taxon>Diversisporales</taxon>
        <taxon>Gigasporaceae</taxon>
        <taxon>Cetraspora</taxon>
    </lineage>
</organism>
<protein>
    <submittedName>
        <fullName evidence="2">6008_t:CDS:1</fullName>
    </submittedName>
</protein>
<sequence length="218" mass="24677">STACWASKVEENKFLETNKENISFLNQNKARNSAKKSTNLLQVNNKQQWSHMPSDDNLRHVSGSNTSEHTQDDENTVQPQQTPELEFHADNPYIDNSAEWAQIERPIEELNLPQSQTCNEHVTLDNLSQNFNNTATFPTDMHVESSTKNQSFDSTESKANADLTSNPIPMNTSLESDEAEFTLVTSKNKRNKSKKKDQDRTTGPSKSKEFLQRGSSKL</sequence>
<keyword evidence="3" id="KW-1185">Reference proteome</keyword>
<gene>
    <name evidence="2" type="ORF">CPELLU_LOCUS19821</name>
</gene>
<dbReference type="EMBL" id="CAJVQA010051708">
    <property type="protein sequence ID" value="CAG8822441.1"/>
    <property type="molecule type" value="Genomic_DNA"/>
</dbReference>
<reference evidence="2" key="1">
    <citation type="submission" date="2021-06" db="EMBL/GenBank/DDBJ databases">
        <authorList>
            <person name="Kallberg Y."/>
            <person name="Tangrot J."/>
            <person name="Rosling A."/>
        </authorList>
    </citation>
    <scope>NUCLEOTIDE SEQUENCE</scope>
    <source>
        <strain evidence="2">FL966</strain>
    </source>
</reference>
<evidence type="ECO:0000256" key="1">
    <source>
        <dbReference type="SAM" id="MobiDB-lite"/>
    </source>
</evidence>